<keyword evidence="1" id="KW-0812">Transmembrane</keyword>
<evidence type="ECO:0000313" key="3">
    <source>
        <dbReference type="Proteomes" id="UP001516400"/>
    </source>
</evidence>
<feature type="transmembrane region" description="Helical" evidence="1">
    <location>
        <begin position="18"/>
        <end position="35"/>
    </location>
</feature>
<keyword evidence="1" id="KW-0472">Membrane</keyword>
<evidence type="ECO:0000313" key="2">
    <source>
        <dbReference type="EMBL" id="KAL3281992.1"/>
    </source>
</evidence>
<proteinExistence type="predicted"/>
<dbReference type="EMBL" id="JABFTP020000144">
    <property type="protein sequence ID" value="KAL3281992.1"/>
    <property type="molecule type" value="Genomic_DNA"/>
</dbReference>
<keyword evidence="3" id="KW-1185">Reference proteome</keyword>
<dbReference type="Proteomes" id="UP001516400">
    <property type="component" value="Unassembled WGS sequence"/>
</dbReference>
<evidence type="ECO:0008006" key="4">
    <source>
        <dbReference type="Google" id="ProtNLM"/>
    </source>
</evidence>
<accession>A0ABD2NTC6</accession>
<comment type="caution">
    <text evidence="2">The sequence shown here is derived from an EMBL/GenBank/DDBJ whole genome shotgun (WGS) entry which is preliminary data.</text>
</comment>
<gene>
    <name evidence="2" type="ORF">HHI36_005195</name>
</gene>
<name>A0ABD2NTC6_9CUCU</name>
<reference evidence="2 3" key="1">
    <citation type="journal article" date="2021" name="BMC Biol.">
        <title>Horizontally acquired antibacterial genes associated with adaptive radiation of ladybird beetles.</title>
        <authorList>
            <person name="Li H.S."/>
            <person name="Tang X.F."/>
            <person name="Huang Y.H."/>
            <person name="Xu Z.Y."/>
            <person name="Chen M.L."/>
            <person name="Du X.Y."/>
            <person name="Qiu B.Y."/>
            <person name="Chen P.T."/>
            <person name="Zhang W."/>
            <person name="Slipinski A."/>
            <person name="Escalona H.E."/>
            <person name="Waterhouse R.M."/>
            <person name="Zwick A."/>
            <person name="Pang H."/>
        </authorList>
    </citation>
    <scope>NUCLEOTIDE SEQUENCE [LARGE SCALE GENOMIC DNA]</scope>
    <source>
        <strain evidence="2">SYSU2018</strain>
    </source>
</reference>
<keyword evidence="1" id="KW-1133">Transmembrane helix</keyword>
<evidence type="ECO:0000256" key="1">
    <source>
        <dbReference type="SAM" id="Phobius"/>
    </source>
</evidence>
<dbReference type="AlphaFoldDB" id="A0ABD2NTC6"/>
<sequence length="126" mass="14652">MSTLYSIHRKCRIWYRKIALEFILGSATANGWLIYNKRNEKSIPYSFFEELISKALAAVTLLIERPMTPKKVHTLSDGSEEKTIWTRCYKKLRAVMTSREADNKVKKICSHCKDCDGQLVMCLLFQ</sequence>
<organism evidence="2 3">
    <name type="scientific">Cryptolaemus montrouzieri</name>
    <dbReference type="NCBI Taxonomy" id="559131"/>
    <lineage>
        <taxon>Eukaryota</taxon>
        <taxon>Metazoa</taxon>
        <taxon>Ecdysozoa</taxon>
        <taxon>Arthropoda</taxon>
        <taxon>Hexapoda</taxon>
        <taxon>Insecta</taxon>
        <taxon>Pterygota</taxon>
        <taxon>Neoptera</taxon>
        <taxon>Endopterygota</taxon>
        <taxon>Coleoptera</taxon>
        <taxon>Polyphaga</taxon>
        <taxon>Cucujiformia</taxon>
        <taxon>Coccinelloidea</taxon>
        <taxon>Coccinellidae</taxon>
        <taxon>Scymninae</taxon>
        <taxon>Scymnini</taxon>
        <taxon>Cryptolaemus</taxon>
    </lineage>
</organism>
<protein>
    <recommendedName>
        <fullName evidence="4">PiggyBac transposable element-derived protein domain-containing protein</fullName>
    </recommendedName>
</protein>